<gene>
    <name evidence="1" type="ORF">ACMU_13690</name>
</gene>
<keyword evidence="2" id="KW-1185">Reference proteome</keyword>
<proteinExistence type="predicted"/>
<sequence length="124" mass="13441">MALSVLAAHAAFALPSTPWQQAEMFAVCSGRLSALSVHEQANRKAGHAETEAHRQTFEALLEATMPAAIEHGVPENQAGVWRSNGWVEIAGLLADANYSMDAKRADRAEAELKQRIATCRDMVL</sequence>
<comment type="caution">
    <text evidence="1">The sequence shown here is derived from an EMBL/GenBank/DDBJ whole genome shotgun (WGS) entry which is preliminary data.</text>
</comment>
<evidence type="ECO:0000313" key="2">
    <source>
        <dbReference type="Proteomes" id="UP000026249"/>
    </source>
</evidence>
<evidence type="ECO:0000313" key="1">
    <source>
        <dbReference type="EMBL" id="KAJ55734.1"/>
    </source>
</evidence>
<dbReference type="STRING" id="1454373.ACMU_13690"/>
<organism evidence="1 2">
    <name type="scientific">Actibacterium mucosum KCTC 23349</name>
    <dbReference type="NCBI Taxonomy" id="1454373"/>
    <lineage>
        <taxon>Bacteria</taxon>
        <taxon>Pseudomonadati</taxon>
        <taxon>Pseudomonadota</taxon>
        <taxon>Alphaproteobacteria</taxon>
        <taxon>Rhodobacterales</taxon>
        <taxon>Roseobacteraceae</taxon>
        <taxon>Actibacterium</taxon>
    </lineage>
</organism>
<dbReference type="Proteomes" id="UP000026249">
    <property type="component" value="Unassembled WGS sequence"/>
</dbReference>
<dbReference type="EMBL" id="JFKE01000004">
    <property type="protein sequence ID" value="KAJ55734.1"/>
    <property type="molecule type" value="Genomic_DNA"/>
</dbReference>
<dbReference type="AlphaFoldDB" id="A0A037ZJC5"/>
<protein>
    <submittedName>
        <fullName evidence="1">Uncharacterized protein</fullName>
    </submittedName>
</protein>
<name>A0A037ZJC5_9RHOB</name>
<reference evidence="1 2" key="1">
    <citation type="submission" date="2014-03" db="EMBL/GenBank/DDBJ databases">
        <title>Draft Genome Sequence of Actibacterium mucosum KCTC 23349, a Marine Alphaproteobacterium with Complex Ionic Requirements Isolated from Mediterranean Seawater at Malvarrosa Beach, Valencia, Spain.</title>
        <authorList>
            <person name="Arahal D.R."/>
            <person name="Shao Z."/>
            <person name="Lai Q."/>
            <person name="Pujalte M.J."/>
        </authorList>
    </citation>
    <scope>NUCLEOTIDE SEQUENCE [LARGE SCALE GENOMIC DNA]</scope>
    <source>
        <strain evidence="1 2">KCTC 23349</strain>
    </source>
</reference>
<accession>A0A037ZJC5</accession>